<evidence type="ECO:0000313" key="3">
    <source>
        <dbReference type="Proteomes" id="UP000298652"/>
    </source>
</evidence>
<dbReference type="OMA" id="FPPPCAI"/>
<proteinExistence type="predicted"/>
<protein>
    <submittedName>
        <fullName evidence="2">Uncharacterized protein</fullName>
    </submittedName>
</protein>
<name>A0A4U6UWA1_SETVI</name>
<evidence type="ECO:0000256" key="1">
    <source>
        <dbReference type="SAM" id="MobiDB-lite"/>
    </source>
</evidence>
<organism evidence="2 3">
    <name type="scientific">Setaria viridis</name>
    <name type="common">Green bristlegrass</name>
    <name type="synonym">Setaria italica subsp. viridis</name>
    <dbReference type="NCBI Taxonomy" id="4556"/>
    <lineage>
        <taxon>Eukaryota</taxon>
        <taxon>Viridiplantae</taxon>
        <taxon>Streptophyta</taxon>
        <taxon>Embryophyta</taxon>
        <taxon>Tracheophyta</taxon>
        <taxon>Spermatophyta</taxon>
        <taxon>Magnoliopsida</taxon>
        <taxon>Liliopsida</taxon>
        <taxon>Poales</taxon>
        <taxon>Poaceae</taxon>
        <taxon>PACMAD clade</taxon>
        <taxon>Panicoideae</taxon>
        <taxon>Panicodae</taxon>
        <taxon>Paniceae</taxon>
        <taxon>Cenchrinae</taxon>
        <taxon>Setaria</taxon>
    </lineage>
</organism>
<dbReference type="AlphaFoldDB" id="A0A4U6UWA1"/>
<feature type="compositionally biased region" description="Pro residues" evidence="1">
    <location>
        <begin position="92"/>
        <end position="109"/>
    </location>
</feature>
<feature type="compositionally biased region" description="Pro residues" evidence="1">
    <location>
        <begin position="36"/>
        <end position="49"/>
    </location>
</feature>
<feature type="region of interest" description="Disordered" evidence="1">
    <location>
        <begin position="89"/>
        <end position="109"/>
    </location>
</feature>
<dbReference type="Gramene" id="TKW19775">
    <property type="protein sequence ID" value="TKW19775"/>
    <property type="gene ID" value="SEVIR_4G041901v2"/>
</dbReference>
<keyword evidence="3" id="KW-1185">Reference proteome</keyword>
<sequence>MLGARATEGLRKKVFFLLFSSSRDSRDSIRSYLPDAAPPPLPTRLPSPTPRRLHPRRRAASPPDSAPSPTPRCLPSRIASISGRRAAASVPWPLPPPPSSTSSVAPPPLPAAGSLPNAWRLGFPSVSPRIASTSRSAAPPPPGLALPRGRQIYTAASRWTSPPPQAAPCCGVLLTAFSVIRVCRKWRAPCRPSRPWEAFRSEFD</sequence>
<gene>
    <name evidence="2" type="ORF">SEVIR_4G041901v2</name>
</gene>
<evidence type="ECO:0000313" key="2">
    <source>
        <dbReference type="EMBL" id="TKW19775.1"/>
    </source>
</evidence>
<feature type="region of interest" description="Disordered" evidence="1">
    <location>
        <begin position="24"/>
        <end position="76"/>
    </location>
</feature>
<accession>A0A4U6UWA1</accession>
<dbReference type="EMBL" id="CM016555">
    <property type="protein sequence ID" value="TKW19775.1"/>
    <property type="molecule type" value="Genomic_DNA"/>
</dbReference>
<dbReference type="Proteomes" id="UP000298652">
    <property type="component" value="Chromosome 4"/>
</dbReference>
<reference evidence="2" key="1">
    <citation type="submission" date="2019-03" db="EMBL/GenBank/DDBJ databases">
        <title>WGS assembly of Setaria viridis.</title>
        <authorList>
            <person name="Huang P."/>
            <person name="Jenkins J."/>
            <person name="Grimwood J."/>
            <person name="Barry K."/>
            <person name="Healey A."/>
            <person name="Mamidi S."/>
            <person name="Sreedasyam A."/>
            <person name="Shu S."/>
            <person name="Feldman M."/>
            <person name="Wu J."/>
            <person name="Yu Y."/>
            <person name="Chen C."/>
            <person name="Johnson J."/>
            <person name="Rokhsar D."/>
            <person name="Baxter I."/>
            <person name="Schmutz J."/>
            <person name="Brutnell T."/>
            <person name="Kellogg E."/>
        </authorList>
    </citation>
    <scope>NUCLEOTIDE SEQUENCE [LARGE SCALE GENOMIC DNA]</scope>
</reference>
<dbReference type="PRINTS" id="PR01217">
    <property type="entry name" value="PRICHEXTENSN"/>
</dbReference>